<dbReference type="EMBL" id="JABWDY010003639">
    <property type="protein sequence ID" value="KAF5205790.1"/>
    <property type="molecule type" value="Genomic_DNA"/>
</dbReference>
<accession>A0A7J6XBG6</accession>
<sequence length="199" mass="23748">MAYPMLEYWKKKFENNMDEVSLCDVIKRAIYVASVYYPDELRKRRDVILEDLYDDRSKYEICNEEDKYHKLMKKINDCSTDLKEDDKKTMSSTITDHEISGCFDGDKETALNKVKKDGMKINPMVPKISKCCLDEEAIQKKLEVSKRKLHERYEQEVEAKKQRVVKVLKQDELPKKNAFHQPSLYAKRFHKRPVVFRIR</sequence>
<protein>
    <submittedName>
        <fullName evidence="1">Uncharacterized protein</fullName>
    </submittedName>
</protein>
<gene>
    <name evidence="1" type="ORF">FRX31_004621</name>
</gene>
<dbReference type="Proteomes" id="UP000554482">
    <property type="component" value="Unassembled WGS sequence"/>
</dbReference>
<evidence type="ECO:0000313" key="2">
    <source>
        <dbReference type="Proteomes" id="UP000554482"/>
    </source>
</evidence>
<proteinExistence type="predicted"/>
<organism evidence="1 2">
    <name type="scientific">Thalictrum thalictroides</name>
    <name type="common">Rue-anemone</name>
    <name type="synonym">Anemone thalictroides</name>
    <dbReference type="NCBI Taxonomy" id="46969"/>
    <lineage>
        <taxon>Eukaryota</taxon>
        <taxon>Viridiplantae</taxon>
        <taxon>Streptophyta</taxon>
        <taxon>Embryophyta</taxon>
        <taxon>Tracheophyta</taxon>
        <taxon>Spermatophyta</taxon>
        <taxon>Magnoliopsida</taxon>
        <taxon>Ranunculales</taxon>
        <taxon>Ranunculaceae</taxon>
        <taxon>Thalictroideae</taxon>
        <taxon>Thalictrum</taxon>
    </lineage>
</organism>
<keyword evidence="2" id="KW-1185">Reference proteome</keyword>
<name>A0A7J6XBG6_THATH</name>
<reference evidence="1 2" key="1">
    <citation type="submission" date="2020-06" db="EMBL/GenBank/DDBJ databases">
        <title>Transcriptomic and genomic resources for Thalictrum thalictroides and T. hernandezii: Facilitating candidate gene discovery in an emerging model plant lineage.</title>
        <authorList>
            <person name="Arias T."/>
            <person name="Riano-Pachon D.M."/>
            <person name="Di Stilio V.S."/>
        </authorList>
    </citation>
    <scope>NUCLEOTIDE SEQUENCE [LARGE SCALE GENOMIC DNA]</scope>
    <source>
        <strain evidence="2">cv. WT478/WT964</strain>
        <tissue evidence="1">Leaves</tissue>
    </source>
</reference>
<dbReference type="PANTHER" id="PTHR46554">
    <property type="entry name" value="MEDIATOR OF RNA POLYMERASE II TRANSCRIPTION SUBUNIT 26A-RELATED"/>
    <property type="match status" value="1"/>
</dbReference>
<evidence type="ECO:0000313" key="1">
    <source>
        <dbReference type="EMBL" id="KAF5205790.1"/>
    </source>
</evidence>
<dbReference type="OrthoDB" id="1624331at2759"/>
<comment type="caution">
    <text evidence="1">The sequence shown here is derived from an EMBL/GenBank/DDBJ whole genome shotgun (WGS) entry which is preliminary data.</text>
</comment>
<dbReference type="PANTHER" id="PTHR46554:SF2">
    <property type="entry name" value="TFIIS N-TERMINAL DOMAIN-CONTAINING PROTEIN"/>
    <property type="match status" value="1"/>
</dbReference>
<dbReference type="AlphaFoldDB" id="A0A7J6XBG6"/>